<protein>
    <submittedName>
        <fullName evidence="1">Uncharacterized protein</fullName>
    </submittedName>
</protein>
<evidence type="ECO:0000313" key="2">
    <source>
        <dbReference type="Proteomes" id="UP000231530"/>
    </source>
</evidence>
<reference evidence="2" key="1">
    <citation type="submission" date="2017-09" db="EMBL/GenBank/DDBJ databases">
        <title>Depth-based differentiation of microbial function through sediment-hosted aquifers and enrichment of novel symbionts in the deep terrestrial subsurface.</title>
        <authorList>
            <person name="Probst A.J."/>
            <person name="Ladd B."/>
            <person name="Jarett J.K."/>
            <person name="Geller-Mcgrath D.E."/>
            <person name="Sieber C.M.K."/>
            <person name="Emerson J.B."/>
            <person name="Anantharaman K."/>
            <person name="Thomas B.C."/>
            <person name="Malmstrom R."/>
            <person name="Stieglmeier M."/>
            <person name="Klingl A."/>
            <person name="Woyke T."/>
            <person name="Ryan C.M."/>
            <person name="Banfield J.F."/>
        </authorList>
    </citation>
    <scope>NUCLEOTIDE SEQUENCE [LARGE SCALE GENOMIC DNA]</scope>
</reference>
<dbReference type="Proteomes" id="UP000231530">
    <property type="component" value="Unassembled WGS sequence"/>
</dbReference>
<comment type="caution">
    <text evidence="1">The sequence shown here is derived from an EMBL/GenBank/DDBJ whole genome shotgun (WGS) entry which is preliminary data.</text>
</comment>
<proteinExistence type="predicted"/>
<evidence type="ECO:0000313" key="1">
    <source>
        <dbReference type="EMBL" id="PIR76782.1"/>
    </source>
</evidence>
<sequence>MTLTQFGDRFAYVDFGAAKKGNHGRVLVPVTPLWPGGKLPKGCASMMDLGQITHKTETDLRIARAAAGVKSRHR</sequence>
<organism evidence="1 2">
    <name type="scientific">Candidatus Magasanikbacteria bacterium CG10_big_fil_rev_8_21_14_0_10_42_10</name>
    <dbReference type="NCBI Taxonomy" id="1974649"/>
    <lineage>
        <taxon>Bacteria</taxon>
        <taxon>Candidatus Magasanikiibacteriota</taxon>
    </lineage>
</organism>
<dbReference type="EMBL" id="PFBY01000003">
    <property type="protein sequence ID" value="PIR76782.1"/>
    <property type="molecule type" value="Genomic_DNA"/>
</dbReference>
<accession>A0A2H0TXA6</accession>
<name>A0A2H0TXA6_9BACT</name>
<dbReference type="AlphaFoldDB" id="A0A2H0TXA6"/>
<gene>
    <name evidence="1" type="ORF">COU32_00190</name>
</gene>